<organism evidence="1 2">
    <name type="scientific">Desertifilum tharense IPPAS B-1220</name>
    <dbReference type="NCBI Taxonomy" id="1781255"/>
    <lineage>
        <taxon>Bacteria</taxon>
        <taxon>Bacillati</taxon>
        <taxon>Cyanobacteriota</taxon>
        <taxon>Cyanophyceae</taxon>
        <taxon>Desertifilales</taxon>
        <taxon>Desertifilaceae</taxon>
        <taxon>Desertifilum</taxon>
    </lineage>
</organism>
<dbReference type="Proteomes" id="UP000095472">
    <property type="component" value="Chromosome"/>
</dbReference>
<accession>A0ACD5H352</accession>
<name>A0ACD5H352_9CYAN</name>
<gene>
    <name evidence="1" type="ORF">BH720_028730</name>
</gene>
<sequence>MQPIVKIFQRFVTLLAIVVLCTSCGGYLPDLSYNPWKVVQLPSDKILLDIGFTGNPAHGWLVGSEGTLLESNDGGETWQLREVDLDDEKVRFTSVSFSGQEGWIVGEPSILLHTTDEGKSWSRIPLSPKLPGKPNQIFALGPQSAEMTTDVGAIYQTQDGGSTWKAMVQEAVGVFRNISRSPEGQYVTVSAKGNFYSTWEPGQQAWTPHNRNSSRRVQNMGFLADGRLWMLARGGQIQFTNSPSTEDWIDPLYPEKSTSWGLLDLSYRTPEEIWVTGGDGNLLCSLDGGKTWQKDREVENVASNFYKVIFLSPEKGFIIGQNGVLLKYQEPAQAYLSFRIIDREDCSAVY</sequence>
<evidence type="ECO:0000313" key="2">
    <source>
        <dbReference type="Proteomes" id="UP000095472"/>
    </source>
</evidence>
<evidence type="ECO:0000313" key="1">
    <source>
        <dbReference type="EMBL" id="XPM67305.1"/>
    </source>
</evidence>
<reference evidence="1 2" key="1">
    <citation type="journal article" date="2016" name="Genome Announc.">
        <title>Draft Genome Sequence of the Thermotolerant Cyanobacterium Desertifilum sp. IPPAS B-1220.</title>
        <authorList>
            <person name="Mironov K.S."/>
            <person name="Sinetova M.A."/>
            <person name="Bolatkhan K."/>
            <person name="Zayadan B.K."/>
            <person name="Ustinova V.V."/>
            <person name="Kupriyanova E.V."/>
            <person name="Skrypnik A.N."/>
            <person name="Gogoleva N.E."/>
            <person name="Gogolev Y.V."/>
            <person name="Los D.A."/>
        </authorList>
    </citation>
    <scope>NUCLEOTIDE SEQUENCE [LARGE SCALE GENOMIC DNA]</scope>
    <source>
        <strain evidence="1 2">IPPAS B-1220</strain>
    </source>
</reference>
<protein>
    <submittedName>
        <fullName evidence="1">Photosynthesis system II assembly factor Ycf48</fullName>
    </submittedName>
</protein>
<keyword evidence="2" id="KW-1185">Reference proteome</keyword>
<dbReference type="EMBL" id="CP182909">
    <property type="protein sequence ID" value="XPM67305.1"/>
    <property type="molecule type" value="Genomic_DNA"/>
</dbReference>
<proteinExistence type="predicted"/>